<proteinExistence type="predicted"/>
<dbReference type="SUPFAM" id="SSF69279">
    <property type="entry name" value="Phage tail proteins"/>
    <property type="match status" value="1"/>
</dbReference>
<dbReference type="Proteomes" id="UP000018660">
    <property type="component" value="Chromosome"/>
</dbReference>
<dbReference type="Pfam" id="PF05954">
    <property type="entry name" value="Phage_GPD"/>
    <property type="match status" value="1"/>
</dbReference>
<evidence type="ECO:0008006" key="3">
    <source>
        <dbReference type="Google" id="ProtNLM"/>
    </source>
</evidence>
<accession>V9V877</accession>
<dbReference type="KEGG" id="pmot:X970_13350"/>
<dbReference type="AlphaFoldDB" id="V9V877"/>
<reference evidence="1 2" key="1">
    <citation type="submission" date="2013-12" db="EMBL/GenBank/DDBJ databases">
        <title>Complete Genomes of Pseudomonas monteilii SB3078 and SB3101, two Benzene, Toluene and Ethylbenzene Degrading Bacteria used for Bioaugmentation.</title>
        <authorList>
            <person name="Dueholm M.S."/>
            <person name="Albertsen M."/>
            <person name="D'Imperio S."/>
            <person name="Tale V.P."/>
            <person name="Lewis D."/>
            <person name="Nilsen P.H."/>
            <person name="Nielsen J.L."/>
        </authorList>
    </citation>
    <scope>NUCLEOTIDE SEQUENCE [LARGE SCALE GENOMIC DNA]</scope>
    <source>
        <strain evidence="1 2">SB3101</strain>
    </source>
</reference>
<name>V9V877_9PSED</name>
<dbReference type="EMBL" id="CP006979">
    <property type="protein sequence ID" value="AHC91116.1"/>
    <property type="molecule type" value="Genomic_DNA"/>
</dbReference>
<dbReference type="InterPro" id="IPR006533">
    <property type="entry name" value="T6SS_Vgr_RhsGE"/>
</dbReference>
<organism evidence="1 2">
    <name type="scientific">Pseudomonas monteilii SB3101</name>
    <dbReference type="NCBI Taxonomy" id="1435058"/>
    <lineage>
        <taxon>Bacteria</taxon>
        <taxon>Pseudomonadati</taxon>
        <taxon>Pseudomonadota</taxon>
        <taxon>Gammaproteobacteria</taxon>
        <taxon>Pseudomonadales</taxon>
        <taxon>Pseudomonadaceae</taxon>
        <taxon>Pseudomonas</taxon>
    </lineage>
</organism>
<dbReference type="PATRIC" id="fig|1435058.3.peg.2593"/>
<dbReference type="Gene3D" id="3.55.50.10">
    <property type="entry name" value="Baseplate protein-like domains"/>
    <property type="match status" value="1"/>
</dbReference>
<sequence>MPSQSDLRFTFQPLAGQIDFEVVSFELDEMISSPFQLKLELISFEDEVDFGQLLDKPVLFTIWRGERPLRYVHGLVSSFSQGETGFYRTRYRALVEPVLARAGLRSNWRIFQQKTVPQILELMLRRQGIARFEINSMGEHQVREFCVQAGETDLDFIARLAGEEGFVYRFEHTPKHHQLVITDRLLALGQISRSAIKADDEDEDFFDEDDIGPDQVLYRANSGGDQAICTSCVSTTLQLCECWIHIVSCQGYSASKAKVVANFGTSGSSFAAIWKMAHMPSPAPV</sequence>
<evidence type="ECO:0000313" key="1">
    <source>
        <dbReference type="EMBL" id="AHC91116.1"/>
    </source>
</evidence>
<gene>
    <name evidence="1" type="ORF">X970_13350</name>
</gene>
<protein>
    <recommendedName>
        <fullName evidence="3">Type VI secretion protein VgrG</fullName>
    </recommendedName>
</protein>
<dbReference type="Gene3D" id="2.30.110.50">
    <property type="match status" value="1"/>
</dbReference>
<dbReference type="NCBIfam" id="TIGR01646">
    <property type="entry name" value="vgr_GE"/>
    <property type="match status" value="1"/>
</dbReference>
<dbReference type="HOGENOM" id="CLU_976160_0_0_6"/>
<evidence type="ECO:0000313" key="2">
    <source>
        <dbReference type="Proteomes" id="UP000018660"/>
    </source>
</evidence>